<dbReference type="PANTHER" id="PTHR47807">
    <property type="entry name" value="PROTEIN TBF1"/>
    <property type="match status" value="1"/>
</dbReference>
<dbReference type="GO" id="GO:0010833">
    <property type="term" value="P:telomere maintenance via telomere lengthening"/>
    <property type="evidence" value="ECO:0007669"/>
    <property type="project" value="TreeGrafter"/>
</dbReference>
<feature type="domain" description="Telomere repeat-binding factor dimerisation" evidence="5">
    <location>
        <begin position="129"/>
        <end position="364"/>
    </location>
</feature>
<dbReference type="InterPro" id="IPR052833">
    <property type="entry name" value="Telomeric_DNA-bd_trans-reg"/>
</dbReference>
<feature type="compositionally biased region" description="Polar residues" evidence="4">
    <location>
        <begin position="14"/>
        <end position="36"/>
    </location>
</feature>
<keyword evidence="1" id="KW-0238">DNA-binding</keyword>
<dbReference type="Pfam" id="PF08558">
    <property type="entry name" value="TRF"/>
    <property type="match status" value="1"/>
</dbReference>
<dbReference type="Gene3D" id="1.10.10.60">
    <property type="entry name" value="Homeodomain-like"/>
    <property type="match status" value="1"/>
</dbReference>
<organism evidence="6 7">
    <name type="scientific">Hyaloscypha hepaticicola</name>
    <dbReference type="NCBI Taxonomy" id="2082293"/>
    <lineage>
        <taxon>Eukaryota</taxon>
        <taxon>Fungi</taxon>
        <taxon>Dikarya</taxon>
        <taxon>Ascomycota</taxon>
        <taxon>Pezizomycotina</taxon>
        <taxon>Leotiomycetes</taxon>
        <taxon>Helotiales</taxon>
        <taxon>Hyaloscyphaceae</taxon>
        <taxon>Hyaloscypha</taxon>
    </lineage>
</organism>
<keyword evidence="7" id="KW-1185">Reference proteome</keyword>
<dbReference type="CDD" id="cd11660">
    <property type="entry name" value="SANT_TRF"/>
    <property type="match status" value="1"/>
</dbReference>
<evidence type="ECO:0000256" key="3">
    <source>
        <dbReference type="ARBA" id="ARBA00023306"/>
    </source>
</evidence>
<dbReference type="InterPro" id="IPR009057">
    <property type="entry name" value="Homeodomain-like_sf"/>
</dbReference>
<dbReference type="GO" id="GO:0003691">
    <property type="term" value="F:double-stranded telomeric DNA binding"/>
    <property type="evidence" value="ECO:0007669"/>
    <property type="project" value="TreeGrafter"/>
</dbReference>
<feature type="compositionally biased region" description="Basic and acidic residues" evidence="4">
    <location>
        <begin position="569"/>
        <end position="588"/>
    </location>
</feature>
<dbReference type="Proteomes" id="UP000235672">
    <property type="component" value="Unassembled WGS sequence"/>
</dbReference>
<dbReference type="InterPro" id="IPR013867">
    <property type="entry name" value="Telomere_rpt-bd_fac_dimer_dom"/>
</dbReference>
<dbReference type="EMBL" id="KZ613465">
    <property type="protein sequence ID" value="PMD27685.1"/>
    <property type="molecule type" value="Genomic_DNA"/>
</dbReference>
<evidence type="ECO:0000313" key="7">
    <source>
        <dbReference type="Proteomes" id="UP000235672"/>
    </source>
</evidence>
<keyword evidence="2" id="KW-0539">Nucleus</keyword>
<protein>
    <recommendedName>
        <fullName evidence="5">Telomere repeat-binding factor dimerisation domain-containing protein</fullName>
    </recommendedName>
</protein>
<feature type="region of interest" description="Disordered" evidence="4">
    <location>
        <begin position="562"/>
        <end position="633"/>
    </location>
</feature>
<dbReference type="FunFam" id="1.10.10.60:FF:000137">
    <property type="entry name" value="MYB DNA binding protein"/>
    <property type="match status" value="1"/>
</dbReference>
<keyword evidence="3" id="KW-0131">Cell cycle</keyword>
<name>A0A2J6QN48_9HELO</name>
<evidence type="ECO:0000256" key="4">
    <source>
        <dbReference type="SAM" id="MobiDB-lite"/>
    </source>
</evidence>
<dbReference type="GO" id="GO:0042803">
    <property type="term" value="F:protein homodimerization activity"/>
    <property type="evidence" value="ECO:0007669"/>
    <property type="project" value="InterPro"/>
</dbReference>
<gene>
    <name evidence="6" type="ORF">NA56DRAFT_615584</name>
</gene>
<feature type="region of interest" description="Disordered" evidence="4">
    <location>
        <begin position="466"/>
        <end position="487"/>
    </location>
</feature>
<dbReference type="STRING" id="1745343.A0A2J6QN48"/>
<accession>A0A2J6QN48</accession>
<feature type="region of interest" description="Disordered" evidence="4">
    <location>
        <begin position="435"/>
        <end position="454"/>
    </location>
</feature>
<evidence type="ECO:0000256" key="2">
    <source>
        <dbReference type="ARBA" id="ARBA00023242"/>
    </source>
</evidence>
<evidence type="ECO:0000313" key="6">
    <source>
        <dbReference type="EMBL" id="PMD27685.1"/>
    </source>
</evidence>
<feature type="region of interest" description="Disordered" evidence="4">
    <location>
        <begin position="409"/>
        <end position="430"/>
    </location>
</feature>
<sequence>MASPDNRAADPSIKQESCYSNGMGTGPTLMTPQSPSLKRRRSNESQDLGEKRQRTDSSADKPAGNLPPEDFDTILARAAGAVMEHYAPSAVGMSSSQDEAGYNVAGLENIEPKGQSNGFISDPHLYMRILSLPILESLSTQILSTLTQETWSVTVRTAQNPDSELGQAYTTLKSLFDQTKKIYSQKDPFLSADGLNIKEPEHRATIRMTNLATFASSVFSGGLVGFYELNDHFIETFTLDGEPLSQEAGDLFLSLKTQMFLSAVGQEEQERTKEDILEDFFPSILDKYLMSRHPGVDLAESEKLFLLASLERRDYLMNEANDVDSIQEISTKFPWEGFLQSLSVHLSKVYGPMITLYMKRHSLTAPTSPIRGSSQKATQSCETPALSFEEMLEKAKQAALGEAAQIMPARDNPQNDKGTDPSPPQQTQLDAIQISPGGNKADAVPHHPSQSKPTQVLYEEARLAATKQQGANSAKRPGLPSQRRPWSSEEEAALMLGLDMVKGPHWSQILALFGSGGSHSEALKGRNQVQLKDKARNLKLFFLKNNNEVPYYLRQVTGELKTRAPSQAARKEAEARQKLNRKEEKSRVDGILTLAQGLQDHSYDNSSPNSGSSSREESPFNVVEPASQDHSQTSLTALQPEDEHLRQSLMAASGTLVGSRSAPTASMI</sequence>
<evidence type="ECO:0000259" key="5">
    <source>
        <dbReference type="Pfam" id="PF08558"/>
    </source>
</evidence>
<feature type="compositionally biased region" description="Basic and acidic residues" evidence="4">
    <location>
        <begin position="42"/>
        <end position="59"/>
    </location>
</feature>
<dbReference type="OrthoDB" id="3366990at2759"/>
<proteinExistence type="predicted"/>
<evidence type="ECO:0000256" key="1">
    <source>
        <dbReference type="ARBA" id="ARBA00023125"/>
    </source>
</evidence>
<dbReference type="PANTHER" id="PTHR47807:SF1">
    <property type="entry name" value="PROTEIN TBF1"/>
    <property type="match status" value="1"/>
</dbReference>
<reference evidence="6 7" key="1">
    <citation type="submission" date="2016-05" db="EMBL/GenBank/DDBJ databases">
        <title>A degradative enzymes factory behind the ericoid mycorrhizal symbiosis.</title>
        <authorList>
            <consortium name="DOE Joint Genome Institute"/>
            <person name="Martino E."/>
            <person name="Morin E."/>
            <person name="Grelet G."/>
            <person name="Kuo A."/>
            <person name="Kohler A."/>
            <person name="Daghino S."/>
            <person name="Barry K."/>
            <person name="Choi C."/>
            <person name="Cichocki N."/>
            <person name="Clum A."/>
            <person name="Copeland A."/>
            <person name="Hainaut M."/>
            <person name="Haridas S."/>
            <person name="Labutti K."/>
            <person name="Lindquist E."/>
            <person name="Lipzen A."/>
            <person name="Khouja H.-R."/>
            <person name="Murat C."/>
            <person name="Ohm R."/>
            <person name="Olson A."/>
            <person name="Spatafora J."/>
            <person name="Veneault-Fourrey C."/>
            <person name="Henrissat B."/>
            <person name="Grigoriev I."/>
            <person name="Martin F."/>
            <person name="Perotto S."/>
        </authorList>
    </citation>
    <scope>NUCLEOTIDE SEQUENCE [LARGE SCALE GENOMIC DNA]</scope>
    <source>
        <strain evidence="6 7">UAMH 7357</strain>
    </source>
</reference>
<dbReference type="SUPFAM" id="SSF46689">
    <property type="entry name" value="Homeodomain-like"/>
    <property type="match status" value="1"/>
</dbReference>
<feature type="region of interest" description="Disordered" evidence="4">
    <location>
        <begin position="1"/>
        <end position="70"/>
    </location>
</feature>
<dbReference type="AlphaFoldDB" id="A0A2J6QN48"/>